<evidence type="ECO:0000256" key="3">
    <source>
        <dbReference type="ARBA" id="ARBA00023239"/>
    </source>
</evidence>
<proteinExistence type="predicted"/>
<comment type="cofactor">
    <cofactor evidence="1">
        <name>NAD(+)</name>
        <dbReference type="ChEBI" id="CHEBI:57540"/>
    </cofactor>
</comment>
<dbReference type="SUPFAM" id="SSF111326">
    <property type="entry name" value="Urocanase"/>
    <property type="match status" value="1"/>
</dbReference>
<dbReference type="Gene3D" id="3.40.50.10730">
    <property type="entry name" value="Urocanase like domains"/>
    <property type="match status" value="1"/>
</dbReference>
<evidence type="ECO:0000313" key="7">
    <source>
        <dbReference type="EMBL" id="SVA53981.1"/>
    </source>
</evidence>
<dbReference type="PANTHER" id="PTHR12216:SF3">
    <property type="entry name" value="UROCANATE HYDRATASE"/>
    <property type="match status" value="1"/>
</dbReference>
<dbReference type="NCBIfam" id="NF003820">
    <property type="entry name" value="PRK05414.1"/>
    <property type="match status" value="1"/>
</dbReference>
<keyword evidence="3" id="KW-0456">Lyase</keyword>
<dbReference type="InterPro" id="IPR035400">
    <property type="entry name" value="Urocanase_N"/>
</dbReference>
<dbReference type="InterPro" id="IPR023637">
    <property type="entry name" value="Urocanase-like"/>
</dbReference>
<gene>
    <name evidence="7" type="ORF">METZ01_LOCUS106835</name>
</gene>
<dbReference type="PANTHER" id="PTHR12216">
    <property type="entry name" value="UROCANATE HYDRATASE"/>
    <property type="match status" value="1"/>
</dbReference>
<evidence type="ECO:0000259" key="4">
    <source>
        <dbReference type="Pfam" id="PF01175"/>
    </source>
</evidence>
<dbReference type="GO" id="GO:0019556">
    <property type="term" value="P:L-histidine catabolic process to glutamate and formamide"/>
    <property type="evidence" value="ECO:0007669"/>
    <property type="project" value="UniProtKB-UniPathway"/>
</dbReference>
<dbReference type="InterPro" id="IPR035085">
    <property type="entry name" value="Urocanase_Rossmann-like"/>
</dbReference>
<keyword evidence="2" id="KW-0520">NAD</keyword>
<dbReference type="GO" id="GO:0016153">
    <property type="term" value="F:urocanate hydratase activity"/>
    <property type="evidence" value="ECO:0007669"/>
    <property type="project" value="InterPro"/>
</dbReference>
<name>A0A381WNW6_9ZZZZ</name>
<dbReference type="InterPro" id="IPR038364">
    <property type="entry name" value="Urocanase_central_sf"/>
</dbReference>
<dbReference type="Pfam" id="PF17391">
    <property type="entry name" value="Urocanase_N"/>
    <property type="match status" value="1"/>
</dbReference>
<dbReference type="Pfam" id="PF17392">
    <property type="entry name" value="Urocanase_C"/>
    <property type="match status" value="1"/>
</dbReference>
<dbReference type="InterPro" id="IPR023636">
    <property type="entry name" value="Urocanase_CS"/>
</dbReference>
<feature type="non-terminal residue" evidence="7">
    <location>
        <position position="563"/>
    </location>
</feature>
<feature type="domain" description="Urocanase Rossmann-like" evidence="4">
    <location>
        <begin position="210"/>
        <end position="428"/>
    </location>
</feature>
<evidence type="ECO:0000259" key="5">
    <source>
        <dbReference type="Pfam" id="PF17391"/>
    </source>
</evidence>
<reference evidence="7" key="1">
    <citation type="submission" date="2018-05" db="EMBL/GenBank/DDBJ databases">
        <authorList>
            <person name="Lanie J.A."/>
            <person name="Ng W.-L."/>
            <person name="Kazmierczak K.M."/>
            <person name="Andrzejewski T.M."/>
            <person name="Davidsen T.M."/>
            <person name="Wayne K.J."/>
            <person name="Tettelin H."/>
            <person name="Glass J.I."/>
            <person name="Rusch D."/>
            <person name="Podicherti R."/>
            <person name="Tsui H.-C.T."/>
            <person name="Winkler M.E."/>
        </authorList>
    </citation>
    <scope>NUCLEOTIDE SEQUENCE</scope>
</reference>
<dbReference type="PROSITE" id="PS01233">
    <property type="entry name" value="UROCANASE"/>
    <property type="match status" value="1"/>
</dbReference>
<accession>A0A381WNW6</accession>
<dbReference type="AlphaFoldDB" id="A0A381WNW6"/>
<dbReference type="InterPro" id="IPR036190">
    <property type="entry name" value="Urocanase_sf"/>
</dbReference>
<evidence type="ECO:0000256" key="2">
    <source>
        <dbReference type="ARBA" id="ARBA00023027"/>
    </source>
</evidence>
<organism evidence="7">
    <name type="scientific">marine metagenome</name>
    <dbReference type="NCBI Taxonomy" id="408172"/>
    <lineage>
        <taxon>unclassified sequences</taxon>
        <taxon>metagenomes</taxon>
        <taxon>ecological metagenomes</taxon>
    </lineage>
</organism>
<dbReference type="UniPathway" id="UPA00379">
    <property type="reaction ID" value="UER00550"/>
</dbReference>
<sequence length="563" mass="62593">MIDFSIGIPKTMPDVKPMDDSVPHAPKRPEVLTDNERRLAIENVLRYFPVEWHEELGREFLTELDELGHIYMHRFRPDYKMRARPISDYGANSTSAAAMMLMIQNNLDPAVAQFPHELITYGGNGSVFQNWAQYLLTMRYLSIMREDQTLVMYSGHPMGLFPSSKDAPMAIVTNGLVVPNYSSQTDYQRMNALGVSQYGQMTAGSYMYIGPQGIVHGTTITILNAARRYLSLPEDSDLGGVLFVTSGLGGMSGAQAKAAVIAGAVCIIAEIDPVAANKRFSQGWVTELHEDLGELAARAQVAISRKEAVSLGYQGNVVDLLEYLVDNDITPDLASDQTSLHNPWLGGYMPVDINFEDGLRMIKQDQVTFKEAVRSSLRRHVESINELSSRGTVFWDYGNAFLLESSRAGADVMDEDGTFRYPSYVENIMGPMCFDYGFGPFRWVCTSGTTQDLRVTDELAITVLRELSEGCRDEVRTQYEDNIRWISEADKHDLVVGSKARILYADESGRTSIALEFNKAISEGRVSAPIVLGRDHHDVGGTDSPYRETANIRDGSMFTADMA</sequence>
<dbReference type="FunFam" id="3.40.1770.10:FF:000002">
    <property type="entry name" value="Urocanate hydratase 1"/>
    <property type="match status" value="1"/>
</dbReference>
<dbReference type="GO" id="GO:0019557">
    <property type="term" value="P:L-histidine catabolic process to glutamate and formate"/>
    <property type="evidence" value="ECO:0007669"/>
    <property type="project" value="UniProtKB-UniPathway"/>
</dbReference>
<protein>
    <submittedName>
        <fullName evidence="7">Uncharacterized protein</fullName>
    </submittedName>
</protein>
<dbReference type="PIRSF" id="PIRSF001423">
    <property type="entry name" value="Urocanate_hydrat"/>
    <property type="match status" value="1"/>
</dbReference>
<dbReference type="EMBL" id="UINC01012350">
    <property type="protein sequence ID" value="SVA53981.1"/>
    <property type="molecule type" value="Genomic_DNA"/>
</dbReference>
<dbReference type="InterPro" id="IPR035401">
    <property type="entry name" value="Urocanase_C"/>
</dbReference>
<feature type="domain" description="Urocanase N-terminal" evidence="5">
    <location>
        <begin position="81"/>
        <end position="207"/>
    </location>
</feature>
<dbReference type="Gene3D" id="3.40.1770.10">
    <property type="entry name" value="Urocanase superfamily"/>
    <property type="match status" value="2"/>
</dbReference>
<evidence type="ECO:0000259" key="6">
    <source>
        <dbReference type="Pfam" id="PF17392"/>
    </source>
</evidence>
<evidence type="ECO:0000256" key="1">
    <source>
        <dbReference type="ARBA" id="ARBA00001911"/>
    </source>
</evidence>
<dbReference type="Pfam" id="PF01175">
    <property type="entry name" value="Urocanase"/>
    <property type="match status" value="1"/>
</dbReference>
<feature type="domain" description="Urocanase C-terminal" evidence="6">
    <location>
        <begin position="434"/>
        <end position="563"/>
    </location>
</feature>